<sequence>MHRSFPRPLGLALAATLVLAGCLQPQQPMRVIGGPQSAPAAAPEATPAPPPGDVATASRAESACVDQGRAQGLRVEQVVGTRAVTGADGQPTGRDVMLRVARDGQVYEVRCNYQSASDEARIMSL</sequence>
<proteinExistence type="predicted"/>
<name>A0A7Z0HY05_9RHOB</name>
<evidence type="ECO:0000256" key="2">
    <source>
        <dbReference type="SAM" id="SignalP"/>
    </source>
</evidence>
<dbReference type="PROSITE" id="PS51257">
    <property type="entry name" value="PROKAR_LIPOPROTEIN"/>
    <property type="match status" value="1"/>
</dbReference>
<reference evidence="3 4" key="1">
    <citation type="journal article" date="2000" name="Arch. Microbiol.">
        <title>Rhodobaca bogoriensis gen. nov. and sp. nov., an alkaliphilic purple nonsulfur bacterium from African Rift Valley soda lakes.</title>
        <authorList>
            <person name="Milford A.D."/>
            <person name="Achenbach L.A."/>
            <person name="Jung D.O."/>
            <person name="Madigan M.T."/>
        </authorList>
    </citation>
    <scope>NUCLEOTIDE SEQUENCE [LARGE SCALE GENOMIC DNA]</scope>
    <source>
        <strain evidence="3 4">2376</strain>
    </source>
</reference>
<evidence type="ECO:0000313" key="4">
    <source>
        <dbReference type="Proteomes" id="UP000529417"/>
    </source>
</evidence>
<dbReference type="EMBL" id="JACBXS010000007">
    <property type="protein sequence ID" value="NYS24386.1"/>
    <property type="molecule type" value="Genomic_DNA"/>
</dbReference>
<organism evidence="3 4">
    <name type="scientific">Rhabdonatronobacter sediminivivens</name>
    <dbReference type="NCBI Taxonomy" id="2743469"/>
    <lineage>
        <taxon>Bacteria</taxon>
        <taxon>Pseudomonadati</taxon>
        <taxon>Pseudomonadota</taxon>
        <taxon>Alphaproteobacteria</taxon>
        <taxon>Rhodobacterales</taxon>
        <taxon>Paracoccaceae</taxon>
        <taxon>Rhabdonatronobacter</taxon>
    </lineage>
</organism>
<feature type="chain" id="PRO_5031200389" evidence="2">
    <location>
        <begin position="21"/>
        <end position="125"/>
    </location>
</feature>
<dbReference type="RefSeq" id="WP_179905086.1">
    <property type="nucleotide sequence ID" value="NZ_JACBXS010000007.1"/>
</dbReference>
<evidence type="ECO:0000256" key="1">
    <source>
        <dbReference type="SAM" id="MobiDB-lite"/>
    </source>
</evidence>
<evidence type="ECO:0000313" key="3">
    <source>
        <dbReference type="EMBL" id="NYS24386.1"/>
    </source>
</evidence>
<feature type="region of interest" description="Disordered" evidence="1">
    <location>
        <begin position="28"/>
        <end position="65"/>
    </location>
</feature>
<dbReference type="Proteomes" id="UP000529417">
    <property type="component" value="Unassembled WGS sequence"/>
</dbReference>
<keyword evidence="4" id="KW-1185">Reference proteome</keyword>
<gene>
    <name evidence="3" type="ORF">HUK65_05220</name>
</gene>
<accession>A0A7Z0HY05</accession>
<protein>
    <submittedName>
        <fullName evidence="3">Uncharacterized protein</fullName>
    </submittedName>
</protein>
<keyword evidence="2" id="KW-0732">Signal</keyword>
<feature type="signal peptide" evidence="2">
    <location>
        <begin position="1"/>
        <end position="20"/>
    </location>
</feature>
<comment type="caution">
    <text evidence="3">The sequence shown here is derived from an EMBL/GenBank/DDBJ whole genome shotgun (WGS) entry which is preliminary data.</text>
</comment>
<dbReference type="AlphaFoldDB" id="A0A7Z0HY05"/>